<accession>A0A5B8UFI7</accession>
<evidence type="ECO:0000313" key="1">
    <source>
        <dbReference type="EMBL" id="QEC55135.1"/>
    </source>
</evidence>
<reference evidence="1 2" key="1">
    <citation type="journal article" date="2015" name="Int. J. Syst. Evol. Microbiol.">
        <title>Flavisolibacter ginsenosidimutans sp. nov., with ginsenoside-converting activity isolated from soil used for cultivating ginseng.</title>
        <authorList>
            <person name="Zhao Y."/>
            <person name="Liu Q."/>
            <person name="Kang M.S."/>
            <person name="Jin F."/>
            <person name="Yu H."/>
            <person name="Im W.T."/>
        </authorList>
    </citation>
    <scope>NUCLEOTIDE SEQUENCE [LARGE SCALE GENOMIC DNA]</scope>
    <source>
        <strain evidence="1 2">Gsoil 636</strain>
    </source>
</reference>
<dbReference type="Proteomes" id="UP000321204">
    <property type="component" value="Chromosome"/>
</dbReference>
<gene>
    <name evidence="1" type="ORF">FSB75_04185</name>
</gene>
<dbReference type="KEGG" id="fgg:FSB75_04185"/>
<keyword evidence="2" id="KW-1185">Reference proteome</keyword>
<protein>
    <submittedName>
        <fullName evidence="1">Short-chain dehydrogenase</fullName>
    </submittedName>
</protein>
<dbReference type="OrthoDB" id="678591at2"/>
<dbReference type="RefSeq" id="WP_146783227.1">
    <property type="nucleotide sequence ID" value="NZ_BAABIO010000006.1"/>
</dbReference>
<dbReference type="AlphaFoldDB" id="A0A5B8UFI7"/>
<proteinExistence type="predicted"/>
<name>A0A5B8UFI7_9BACT</name>
<organism evidence="1 2">
    <name type="scientific">Flavisolibacter ginsenosidimutans</name>
    <dbReference type="NCBI Taxonomy" id="661481"/>
    <lineage>
        <taxon>Bacteria</taxon>
        <taxon>Pseudomonadati</taxon>
        <taxon>Bacteroidota</taxon>
        <taxon>Chitinophagia</taxon>
        <taxon>Chitinophagales</taxon>
        <taxon>Chitinophagaceae</taxon>
        <taxon>Flavisolibacter</taxon>
    </lineage>
</organism>
<sequence length="90" mass="10373">MTVEQIETFLAKETVPQGKIIRFEMKKRNPVRGLIVKGRDYNELKGKNFWRIVTQTHLAEYSKSQNINLAKIFSGTEFAKLSLVSNKAED</sequence>
<evidence type="ECO:0000313" key="2">
    <source>
        <dbReference type="Proteomes" id="UP000321204"/>
    </source>
</evidence>
<dbReference type="EMBL" id="CP042433">
    <property type="protein sequence ID" value="QEC55135.1"/>
    <property type="molecule type" value="Genomic_DNA"/>
</dbReference>